<keyword evidence="2" id="KW-1185">Reference proteome</keyword>
<evidence type="ECO:0000313" key="2">
    <source>
        <dbReference type="Proteomes" id="UP000247922"/>
    </source>
</evidence>
<evidence type="ECO:0000313" key="1">
    <source>
        <dbReference type="EMBL" id="PXW91784.1"/>
    </source>
</evidence>
<organism evidence="1 2">
    <name type="scientific">Streptohalobacillus salinus</name>
    <dbReference type="NCBI Taxonomy" id="621096"/>
    <lineage>
        <taxon>Bacteria</taxon>
        <taxon>Bacillati</taxon>
        <taxon>Bacillota</taxon>
        <taxon>Bacilli</taxon>
        <taxon>Bacillales</taxon>
        <taxon>Bacillaceae</taxon>
        <taxon>Streptohalobacillus</taxon>
    </lineage>
</organism>
<dbReference type="AlphaFoldDB" id="A0A2V3WF59"/>
<proteinExistence type="predicted"/>
<accession>A0A2V3WF59</accession>
<reference evidence="1 2" key="1">
    <citation type="submission" date="2018-05" db="EMBL/GenBank/DDBJ databases">
        <title>Genomic Encyclopedia of Type Strains, Phase IV (KMG-IV): sequencing the most valuable type-strain genomes for metagenomic binning, comparative biology and taxonomic classification.</title>
        <authorList>
            <person name="Goeker M."/>
        </authorList>
    </citation>
    <scope>NUCLEOTIDE SEQUENCE [LARGE SCALE GENOMIC DNA]</scope>
    <source>
        <strain evidence="1 2">DSM 22440</strain>
    </source>
</reference>
<dbReference type="Proteomes" id="UP000247922">
    <property type="component" value="Unassembled WGS sequence"/>
</dbReference>
<sequence length="34" mass="3331">MKQTLIVGAGLGGLSAVIKLAYAGQASGHFGEGK</sequence>
<comment type="caution">
    <text evidence="1">The sequence shown here is derived from an EMBL/GenBank/DDBJ whole genome shotgun (WGS) entry which is preliminary data.</text>
</comment>
<name>A0A2V3WF59_9BACI</name>
<protein>
    <recommendedName>
        <fullName evidence="3">NAD(P)-binding protein</fullName>
    </recommendedName>
</protein>
<gene>
    <name evidence="1" type="ORF">DES38_104218</name>
</gene>
<dbReference type="EMBL" id="QJJR01000004">
    <property type="protein sequence ID" value="PXW91784.1"/>
    <property type="molecule type" value="Genomic_DNA"/>
</dbReference>
<evidence type="ECO:0008006" key="3">
    <source>
        <dbReference type="Google" id="ProtNLM"/>
    </source>
</evidence>